<dbReference type="AlphaFoldDB" id="A0A380DSW1"/>
<sequence length="35" mass="3876">MFEEAGFINVRVRSFTGGVAAMHLGYKEKDNTKGD</sequence>
<dbReference type="EMBL" id="UHAP01000001">
    <property type="protein sequence ID" value="SUK47790.1"/>
    <property type="molecule type" value="Genomic_DNA"/>
</dbReference>
<organism evidence="1 2">
    <name type="scientific">Staphylococcus aureus</name>
    <dbReference type="NCBI Taxonomy" id="1280"/>
    <lineage>
        <taxon>Bacteria</taxon>
        <taxon>Bacillati</taxon>
        <taxon>Bacillota</taxon>
        <taxon>Bacilli</taxon>
        <taxon>Bacillales</taxon>
        <taxon>Staphylococcaceae</taxon>
        <taxon>Staphylococcus</taxon>
    </lineage>
</organism>
<gene>
    <name evidence="1" type="primary">ubiF_1</name>
    <name evidence="1" type="ORF">NCTC6133_01897</name>
</gene>
<accession>A0A380DSW1</accession>
<dbReference type="Pfam" id="PF01209">
    <property type="entry name" value="Ubie_methyltran"/>
    <property type="match status" value="1"/>
</dbReference>
<name>A0A380DSW1_STAAU</name>
<reference evidence="1 2" key="1">
    <citation type="submission" date="2018-06" db="EMBL/GenBank/DDBJ databases">
        <authorList>
            <consortium name="Pathogen Informatics"/>
            <person name="Doyle S."/>
        </authorList>
    </citation>
    <scope>NUCLEOTIDE SEQUENCE [LARGE SCALE GENOMIC DNA]</scope>
    <source>
        <strain evidence="1 2">NCTC6133</strain>
    </source>
</reference>
<dbReference type="GO" id="GO:0032259">
    <property type="term" value="P:methylation"/>
    <property type="evidence" value="ECO:0007669"/>
    <property type="project" value="UniProtKB-KW"/>
</dbReference>
<proteinExistence type="predicted"/>
<dbReference type="EC" id="2.1.1.163" evidence="1"/>
<evidence type="ECO:0000313" key="1">
    <source>
        <dbReference type="EMBL" id="SUK47790.1"/>
    </source>
</evidence>
<protein>
    <submittedName>
        <fullName evidence="1">Ubiquinone/menaquinone biosynthesis methyltransferase UbiE</fullName>
        <ecNumber evidence="1">2.1.1.-</ecNumber>
        <ecNumber evidence="1">2.1.1.163</ecNumber>
    </submittedName>
</protein>
<dbReference type="Proteomes" id="UP000255091">
    <property type="component" value="Unassembled WGS sequence"/>
</dbReference>
<dbReference type="EC" id="2.1.1.-" evidence="1"/>
<keyword evidence="1" id="KW-0489">Methyltransferase</keyword>
<keyword evidence="1" id="KW-0830">Ubiquinone</keyword>
<evidence type="ECO:0000313" key="2">
    <source>
        <dbReference type="Proteomes" id="UP000255091"/>
    </source>
</evidence>
<keyword evidence="1" id="KW-0808">Transferase</keyword>
<dbReference type="GO" id="GO:0043770">
    <property type="term" value="F:demethylmenaquinone methyltransferase activity"/>
    <property type="evidence" value="ECO:0007669"/>
    <property type="project" value="UniProtKB-EC"/>
</dbReference>